<dbReference type="Proteomes" id="UP000000939">
    <property type="component" value="Chromosome"/>
</dbReference>
<sequence precursor="true">MRYIFIILILISSVWAHKLNVFLTNEDSNVHIFAYFASGAVCQNCKLIIKNKDKIVFEDKLDNKGKYTYNSKYKNIDVIVDAEGGHMAQEKIEVSKPHTQSLTKHIQEEETQKYYKIVISLFLIGIIFFLIKKVKRK</sequence>
<evidence type="ECO:0000256" key="1">
    <source>
        <dbReference type="SAM" id="Phobius"/>
    </source>
</evidence>
<feature type="transmembrane region" description="Helical" evidence="1">
    <location>
        <begin position="114"/>
        <end position="131"/>
    </location>
</feature>
<gene>
    <name evidence="2" type="ordered locus">Arnit_2611</name>
</gene>
<dbReference type="STRING" id="572480.Arnit_2611"/>
<keyword evidence="1" id="KW-1133">Transmembrane helix</keyword>
<dbReference type="HOGENOM" id="CLU_1648632_0_0_7"/>
<dbReference type="eggNOG" id="ENOG5033BCF">
    <property type="taxonomic scope" value="Bacteria"/>
</dbReference>
<evidence type="ECO:0000313" key="2">
    <source>
        <dbReference type="EMBL" id="ADG94259.1"/>
    </source>
</evidence>
<dbReference type="EMBL" id="CP001999">
    <property type="protein sequence ID" value="ADG94259.1"/>
    <property type="molecule type" value="Genomic_DNA"/>
</dbReference>
<organism evidence="2 3">
    <name type="scientific">Arcobacter nitrofigilis (strain ATCC 33309 / DSM 7299 / CCUG 15893 / LMG 7604 / NCTC 12251 / CI)</name>
    <name type="common">Campylobacter nitrofigilis</name>
    <dbReference type="NCBI Taxonomy" id="572480"/>
    <lineage>
        <taxon>Bacteria</taxon>
        <taxon>Pseudomonadati</taxon>
        <taxon>Campylobacterota</taxon>
        <taxon>Epsilonproteobacteria</taxon>
        <taxon>Campylobacterales</taxon>
        <taxon>Arcobacteraceae</taxon>
        <taxon>Arcobacter</taxon>
    </lineage>
</organism>
<dbReference type="OrthoDB" id="5348965at2"/>
<dbReference type="RefSeq" id="WP_013136404.1">
    <property type="nucleotide sequence ID" value="NC_014166.1"/>
</dbReference>
<evidence type="ECO:0000313" key="3">
    <source>
        <dbReference type="Proteomes" id="UP000000939"/>
    </source>
</evidence>
<accession>D5V6I9</accession>
<keyword evidence="3" id="KW-1185">Reference proteome</keyword>
<keyword evidence="1" id="KW-0472">Membrane</keyword>
<proteinExistence type="predicted"/>
<keyword evidence="1" id="KW-0812">Transmembrane</keyword>
<protein>
    <submittedName>
        <fullName evidence="2">Uncharacterized protein</fullName>
    </submittedName>
</protein>
<reference evidence="2 3" key="1">
    <citation type="journal article" date="2010" name="Stand. Genomic Sci.">
        <title>Complete genome sequence of Arcobacter nitrofigilis type strain (CI).</title>
        <authorList>
            <person name="Pati A."/>
            <person name="Gronow S."/>
            <person name="Lapidus A."/>
            <person name="Copeland A."/>
            <person name="Glavina Del Rio T."/>
            <person name="Nolan M."/>
            <person name="Lucas S."/>
            <person name="Tice H."/>
            <person name="Cheng J.F."/>
            <person name="Han C."/>
            <person name="Chertkov O."/>
            <person name="Bruce D."/>
            <person name="Tapia R."/>
            <person name="Goodwin L."/>
            <person name="Pitluck S."/>
            <person name="Liolios K."/>
            <person name="Ivanova N."/>
            <person name="Mavromatis K."/>
            <person name="Chen A."/>
            <person name="Palaniappan K."/>
            <person name="Land M."/>
            <person name="Hauser L."/>
            <person name="Chang Y.J."/>
            <person name="Jeffries C.D."/>
            <person name="Detter J.C."/>
            <person name="Rohde M."/>
            <person name="Goker M."/>
            <person name="Bristow J."/>
            <person name="Eisen J.A."/>
            <person name="Markowitz V."/>
            <person name="Hugenholtz P."/>
            <person name="Klenk H.P."/>
            <person name="Kyrpides N.C."/>
        </authorList>
    </citation>
    <scope>NUCLEOTIDE SEQUENCE [LARGE SCALE GENOMIC DNA]</scope>
    <source>
        <strain evidence="3">ATCC 33309 / DSM 7299 / CCUG 15893 / LMG 7604 / NCTC 12251 / CI</strain>
    </source>
</reference>
<dbReference type="AlphaFoldDB" id="D5V6I9"/>
<dbReference type="KEGG" id="ant:Arnit_2611"/>
<name>D5V6I9_ARCNC</name>